<dbReference type="SUPFAM" id="SSF55486">
    <property type="entry name" value="Metalloproteases ('zincins'), catalytic domain"/>
    <property type="match status" value="1"/>
</dbReference>
<feature type="signal peptide" evidence="16">
    <location>
        <begin position="1"/>
        <end position="17"/>
    </location>
</feature>
<sequence length="354" mass="36871">MVARALPVALLAGAASAACPLSVEITSSNNHVVDVAVTNTGSETLSVFKGNTVFSDHATKDLLVTDAEGNALPFEGVFVNYKRTGLSADAFQKIEAGQTVTVSVNAAKSYKLDSVAQAKVIAIQGFRYAAGEAVPSSFADLQSCADVASGEVEVVPDQAAAAEQHISRKRDVINSRIQKRAITYSSCTASQTTALKTSVNNAISMAKAASTAAGAGTFFFTTWFKSTSVKAKVQSIYNSVAGVQTTSPLISCADTYKDCVDGSALLYTVPADNVIVPCANNGFWGFPELAPQCAGDDYDRAGAMLHEMTHLYGTDDWGYGPVAAQALSATKAAANADTYEMYAESVRLGGCTTG</sequence>
<evidence type="ECO:0000256" key="13">
    <source>
        <dbReference type="ARBA" id="ARBA00023145"/>
    </source>
</evidence>
<dbReference type="PROSITE" id="PS51257">
    <property type="entry name" value="PROKAR_LIPOPROTEIN"/>
    <property type="match status" value="1"/>
</dbReference>
<accession>A0A8H6J288</accession>
<keyword evidence="12 18" id="KW-0482">Metalloprotease</keyword>
<feature type="binding site" evidence="15">
    <location>
        <position position="310"/>
    </location>
    <ligand>
        <name>Zn(2+)</name>
        <dbReference type="ChEBI" id="CHEBI:29105"/>
        <note>catalytic</note>
    </ligand>
</feature>
<dbReference type="GO" id="GO:0004222">
    <property type="term" value="F:metalloendopeptidase activity"/>
    <property type="evidence" value="ECO:0007669"/>
    <property type="project" value="InterPro"/>
</dbReference>
<dbReference type="EMBL" id="WIGN01000199">
    <property type="protein sequence ID" value="KAF6804791.1"/>
    <property type="molecule type" value="Genomic_DNA"/>
</dbReference>
<keyword evidence="10" id="KW-0378">Hydrolase</keyword>
<dbReference type="InterPro" id="IPR050414">
    <property type="entry name" value="Fungal_M35_metalloproteases"/>
</dbReference>
<organism evidence="18 19">
    <name type="scientific">Colletotrichum sojae</name>
    <dbReference type="NCBI Taxonomy" id="2175907"/>
    <lineage>
        <taxon>Eukaryota</taxon>
        <taxon>Fungi</taxon>
        <taxon>Dikarya</taxon>
        <taxon>Ascomycota</taxon>
        <taxon>Pezizomycotina</taxon>
        <taxon>Sordariomycetes</taxon>
        <taxon>Hypocreomycetidae</taxon>
        <taxon>Glomerellales</taxon>
        <taxon>Glomerellaceae</taxon>
        <taxon>Colletotrichum</taxon>
        <taxon>Colletotrichum orchidearum species complex</taxon>
    </lineage>
</organism>
<evidence type="ECO:0000256" key="14">
    <source>
        <dbReference type="PIRSR" id="PIRSR601384-1"/>
    </source>
</evidence>
<keyword evidence="13" id="KW-0865">Zymogen</keyword>
<evidence type="ECO:0000256" key="9">
    <source>
        <dbReference type="ARBA" id="ARBA00022729"/>
    </source>
</evidence>
<name>A0A8H6J288_9PEZI</name>
<evidence type="ECO:0000256" key="11">
    <source>
        <dbReference type="ARBA" id="ARBA00022833"/>
    </source>
</evidence>
<feature type="binding site" evidence="15">
    <location>
        <position position="316"/>
    </location>
    <ligand>
        <name>Zn(2+)</name>
        <dbReference type="ChEBI" id="CHEBI:29105"/>
        <note>catalytic</note>
    </ligand>
</feature>
<keyword evidence="19" id="KW-1185">Reference proteome</keyword>
<dbReference type="CDD" id="cd11008">
    <property type="entry name" value="M35_deuterolysin_like"/>
    <property type="match status" value="1"/>
</dbReference>
<comment type="caution">
    <text evidence="18">The sequence shown here is derived from an EMBL/GenBank/DDBJ whole genome shotgun (WGS) entry which is preliminary data.</text>
</comment>
<comment type="cofactor">
    <cofactor evidence="15">
        <name>Zn(2+)</name>
        <dbReference type="ChEBI" id="CHEBI:29105"/>
    </cofactor>
    <text evidence="15">Binds 1 zinc ion per subunit.</text>
</comment>
<evidence type="ECO:0000256" key="5">
    <source>
        <dbReference type="ARBA" id="ARBA00022525"/>
    </source>
</evidence>
<dbReference type="Pfam" id="PF14521">
    <property type="entry name" value="Aspzincin_M35"/>
    <property type="match status" value="1"/>
</dbReference>
<keyword evidence="5" id="KW-0964">Secreted</keyword>
<evidence type="ECO:0000256" key="6">
    <source>
        <dbReference type="ARBA" id="ARBA00022670"/>
    </source>
</evidence>
<evidence type="ECO:0000256" key="16">
    <source>
        <dbReference type="SAM" id="SignalP"/>
    </source>
</evidence>
<comment type="similarity">
    <text evidence="3">Belongs to the peptidase M35 family.</text>
</comment>
<dbReference type="GO" id="GO:0005576">
    <property type="term" value="C:extracellular region"/>
    <property type="evidence" value="ECO:0007669"/>
    <property type="project" value="UniProtKB-SubCell"/>
</dbReference>
<dbReference type="Gene3D" id="2.60.40.2970">
    <property type="match status" value="1"/>
</dbReference>
<evidence type="ECO:0000256" key="8">
    <source>
        <dbReference type="ARBA" id="ARBA00022723"/>
    </source>
</evidence>
<evidence type="ECO:0000256" key="4">
    <source>
        <dbReference type="ARBA" id="ARBA00012431"/>
    </source>
</evidence>
<dbReference type="AlphaFoldDB" id="A0A8H6J288"/>
<protein>
    <recommendedName>
        <fullName evidence="4">deuterolysin</fullName>
        <ecNumber evidence="4">3.4.24.39</ecNumber>
    </recommendedName>
</protein>
<evidence type="ECO:0000313" key="19">
    <source>
        <dbReference type="Proteomes" id="UP000652219"/>
    </source>
</evidence>
<comment type="catalytic activity">
    <reaction evidence="1">
        <text>Preferential cleavage of bonds with hydrophobic residues in P1'. Also 3-Asn-|-Gln-4 and 8-Gly-|-Ser-9 bonds in insulin B chain.</text>
        <dbReference type="EC" id="3.4.24.39"/>
    </reaction>
</comment>
<dbReference type="InterPro" id="IPR001384">
    <property type="entry name" value="Peptidase_M35"/>
</dbReference>
<feature type="active site" evidence="14">
    <location>
        <position position="307"/>
    </location>
</feature>
<evidence type="ECO:0000256" key="7">
    <source>
        <dbReference type="ARBA" id="ARBA00022685"/>
    </source>
</evidence>
<dbReference type="PRINTS" id="PR00768">
    <property type="entry name" value="DEUTEROLYSIN"/>
</dbReference>
<evidence type="ECO:0000313" key="18">
    <source>
        <dbReference type="EMBL" id="KAF6804791.1"/>
    </source>
</evidence>
<evidence type="ECO:0000256" key="10">
    <source>
        <dbReference type="ARBA" id="ARBA00022801"/>
    </source>
</evidence>
<evidence type="ECO:0000256" key="3">
    <source>
        <dbReference type="ARBA" id="ARBA00010279"/>
    </source>
</evidence>
<dbReference type="Proteomes" id="UP000652219">
    <property type="component" value="Unassembled WGS sequence"/>
</dbReference>
<dbReference type="GO" id="GO:0006508">
    <property type="term" value="P:proteolysis"/>
    <property type="evidence" value="ECO:0007669"/>
    <property type="project" value="UniProtKB-KW"/>
</dbReference>
<dbReference type="EC" id="3.4.24.39" evidence="4"/>
<evidence type="ECO:0000256" key="2">
    <source>
        <dbReference type="ARBA" id="ARBA00004613"/>
    </source>
</evidence>
<evidence type="ECO:0000256" key="12">
    <source>
        <dbReference type="ARBA" id="ARBA00023049"/>
    </source>
</evidence>
<evidence type="ECO:0000256" key="15">
    <source>
        <dbReference type="PIRSR" id="PIRSR601384-2"/>
    </source>
</evidence>
<evidence type="ECO:0000256" key="1">
    <source>
        <dbReference type="ARBA" id="ARBA00001187"/>
    </source>
</evidence>
<dbReference type="InterPro" id="IPR024079">
    <property type="entry name" value="MetalloPept_cat_dom_sf"/>
</dbReference>
<dbReference type="GO" id="GO:0046872">
    <property type="term" value="F:metal ion binding"/>
    <property type="evidence" value="ECO:0007669"/>
    <property type="project" value="UniProtKB-KW"/>
</dbReference>
<dbReference type="Gene3D" id="3.40.390.10">
    <property type="entry name" value="Collagenase (Catalytic Domain)"/>
    <property type="match status" value="1"/>
</dbReference>
<feature type="binding site" evidence="15">
    <location>
        <position position="306"/>
    </location>
    <ligand>
        <name>Zn(2+)</name>
        <dbReference type="ChEBI" id="CHEBI:29105"/>
        <note>catalytic</note>
    </ligand>
</feature>
<keyword evidence="8 15" id="KW-0479">Metal-binding</keyword>
<evidence type="ECO:0000259" key="17">
    <source>
        <dbReference type="Pfam" id="PF14521"/>
    </source>
</evidence>
<dbReference type="PANTHER" id="PTHR37016:SF5">
    <property type="entry name" value="DEUTEROLYSIN"/>
    <property type="match status" value="1"/>
</dbReference>
<keyword evidence="7" id="KW-0165">Cleavage on pair of basic residues</keyword>
<keyword evidence="6 18" id="KW-0645">Protease</keyword>
<feature type="chain" id="PRO_5034349686" description="deuterolysin" evidence="16">
    <location>
        <begin position="18"/>
        <end position="354"/>
    </location>
</feature>
<proteinExistence type="inferred from homology"/>
<keyword evidence="9 16" id="KW-0732">Signal</keyword>
<feature type="domain" description="Lysine-specific metallo-endopeptidase" evidence="17">
    <location>
        <begin position="211"/>
        <end position="344"/>
    </location>
</feature>
<comment type="subcellular location">
    <subcellularLocation>
        <location evidence="2">Secreted</location>
    </subcellularLocation>
</comment>
<gene>
    <name evidence="18" type="ORF">CSOJ01_09944</name>
</gene>
<keyword evidence="11 15" id="KW-0862">Zinc</keyword>
<dbReference type="PANTHER" id="PTHR37016">
    <property type="match status" value="1"/>
</dbReference>
<dbReference type="InterPro" id="IPR029463">
    <property type="entry name" value="Lys_MEP"/>
</dbReference>
<reference evidence="18 19" key="1">
    <citation type="journal article" date="2020" name="Phytopathology">
        <title>Genome Sequence Resources of Colletotrichum truncatum, C. plurivorum, C. musicola, and C. sojae: Four Species Pathogenic to Soybean (Glycine max).</title>
        <authorList>
            <person name="Rogerio F."/>
            <person name="Boufleur T.R."/>
            <person name="Ciampi-Guillardi M."/>
            <person name="Sukno S.A."/>
            <person name="Thon M.R."/>
            <person name="Massola Junior N.S."/>
            <person name="Baroncelli R."/>
        </authorList>
    </citation>
    <scope>NUCLEOTIDE SEQUENCE [LARGE SCALE GENOMIC DNA]</scope>
    <source>
        <strain evidence="18 19">LFN0009</strain>
    </source>
</reference>